<sequence length="88" mass="9500">MFTAILICPRRVLPSFVRVGMTRQQTLAKFFTMPPGKRAPPQQSSLTDLWGSKPKTQNAPAAKGDSHPVSESATTVDARPTTSSSTRA</sequence>
<accession>A0ACC0UBK0</accession>
<dbReference type="EMBL" id="JAGFNK010000072">
    <property type="protein sequence ID" value="KAI9509090.1"/>
    <property type="molecule type" value="Genomic_DNA"/>
</dbReference>
<organism evidence="1 2">
    <name type="scientific">Russula earlei</name>
    <dbReference type="NCBI Taxonomy" id="71964"/>
    <lineage>
        <taxon>Eukaryota</taxon>
        <taxon>Fungi</taxon>
        <taxon>Dikarya</taxon>
        <taxon>Basidiomycota</taxon>
        <taxon>Agaricomycotina</taxon>
        <taxon>Agaricomycetes</taxon>
        <taxon>Russulales</taxon>
        <taxon>Russulaceae</taxon>
        <taxon>Russula</taxon>
    </lineage>
</organism>
<proteinExistence type="predicted"/>
<evidence type="ECO:0000313" key="1">
    <source>
        <dbReference type="EMBL" id="KAI9509090.1"/>
    </source>
</evidence>
<name>A0ACC0UBK0_9AGAM</name>
<evidence type="ECO:0000313" key="2">
    <source>
        <dbReference type="Proteomes" id="UP001207468"/>
    </source>
</evidence>
<comment type="caution">
    <text evidence="1">The sequence shown here is derived from an EMBL/GenBank/DDBJ whole genome shotgun (WGS) entry which is preliminary data.</text>
</comment>
<gene>
    <name evidence="1" type="ORF">F5148DRAFT_1190270</name>
</gene>
<dbReference type="Proteomes" id="UP001207468">
    <property type="component" value="Unassembled WGS sequence"/>
</dbReference>
<protein>
    <submittedName>
        <fullName evidence="1">Uncharacterized protein</fullName>
    </submittedName>
</protein>
<reference evidence="1" key="1">
    <citation type="submission" date="2021-03" db="EMBL/GenBank/DDBJ databases">
        <title>Evolutionary priming and transition to the ectomycorrhizal habit in an iconic lineage of mushroom-forming fungi: is preadaptation a requirement?</title>
        <authorList>
            <consortium name="DOE Joint Genome Institute"/>
            <person name="Looney B.P."/>
            <person name="Miyauchi S."/>
            <person name="Morin E."/>
            <person name="Drula E."/>
            <person name="Courty P.E."/>
            <person name="Chicoki N."/>
            <person name="Fauchery L."/>
            <person name="Kohler A."/>
            <person name="Kuo A."/>
            <person name="LaButti K."/>
            <person name="Pangilinan J."/>
            <person name="Lipzen A."/>
            <person name="Riley R."/>
            <person name="Andreopoulos W."/>
            <person name="He G."/>
            <person name="Johnson J."/>
            <person name="Barry K.W."/>
            <person name="Grigoriev I.V."/>
            <person name="Nagy L."/>
            <person name="Hibbett D."/>
            <person name="Henrissat B."/>
            <person name="Matheny P.B."/>
            <person name="Labbe J."/>
            <person name="Martin A.F."/>
        </authorList>
    </citation>
    <scope>NUCLEOTIDE SEQUENCE</scope>
    <source>
        <strain evidence="1">BPL698</strain>
    </source>
</reference>
<keyword evidence="2" id="KW-1185">Reference proteome</keyword>